<dbReference type="GO" id="GO:0006887">
    <property type="term" value="P:exocytosis"/>
    <property type="evidence" value="ECO:0007669"/>
    <property type="project" value="InterPro"/>
</dbReference>
<proteinExistence type="inferred from homology"/>
<protein>
    <submittedName>
        <fullName evidence="2">TNF alpha induced protein 2</fullName>
    </submittedName>
</protein>
<name>A0A8D0A8G4_SANLU</name>
<sequence length="658" mass="75124">MCLTLRCCFPCRSCRSEDLSDRRTSVSSRITMRTETVTDGLRLPLNGWFTFGRSPRGQAVVKNPSTTDGHSSPGDEKTQIVTLTFEQRLEAQQLCEAGQLLIEREDRLFGEINDAEALTHHEEEVNKLAADHQVLQGLVLKTLSLSLGEVSSEALTSAVKAVNQDEDQDQQWTQRAWTLPDWRPSGWKKLHDSTLHSLVEERLDNPAMPPADKGNMSAIEADVCSMGWQLKEDLLSVVDEVKSCYPPEWNISHFYARLYHKAFSARLRKIADFGLEDKDCTVLLHWVNEFYPLILQKPELASEIDFEALGKLLPEDLLKNLEEQYLRKQQDDLTTFIERILEGEEQKWKNGVEPTRRDGCFVSTVAYDIIQLINSTVTSAAKIVGDLHKAQSITCPLKDLMQRYKIFQNDVMKQNKPNSQPIIKAHLGSMEQFRDVLDKNKELFTEDVRESSLHVLTDMKQSAHAYLLKPVHDVLKPQYRMLGTNNWLHEAVFDKLLDSIEKKIQDLHGSRESCHQKLIGQLHQEVAKEYVKRLLKGRVKLKDKERQLKAYGIVKDNAESLHHLFDKMGSEEDWCKEILTKIAEVLKLQDLPAIQMQVVSLGTAYPDLSEKHVSALLKLKTNLSRADRKIVKETLSDTLRETGSTDLSRPFFSGVQVK</sequence>
<reference evidence="2" key="2">
    <citation type="submission" date="2025-09" db="UniProtKB">
        <authorList>
            <consortium name="Ensembl"/>
        </authorList>
    </citation>
    <scope>IDENTIFICATION</scope>
</reference>
<dbReference type="InterPro" id="IPR042532">
    <property type="entry name" value="EXOC3/Sec6_C"/>
</dbReference>
<dbReference type="GeneID" id="116036793"/>
<accession>A0A8D0A8G4</accession>
<reference evidence="2" key="1">
    <citation type="submission" date="2025-08" db="UniProtKB">
        <authorList>
            <consortium name="Ensembl"/>
        </authorList>
    </citation>
    <scope>IDENTIFICATION</scope>
</reference>
<dbReference type="OrthoDB" id="190098at2759"/>
<dbReference type="GO" id="GO:0000145">
    <property type="term" value="C:exocyst"/>
    <property type="evidence" value="ECO:0007669"/>
    <property type="project" value="InterPro"/>
</dbReference>
<gene>
    <name evidence="2" type="primary">LOC116036793</name>
</gene>
<dbReference type="AlphaFoldDB" id="A0A8D0A8G4"/>
<dbReference type="PANTHER" id="PTHR21292">
    <property type="entry name" value="EXOCYST COMPLEX COMPONENT SEC6-RELATED"/>
    <property type="match status" value="1"/>
</dbReference>
<dbReference type="PANTHER" id="PTHR21292:SF4">
    <property type="entry name" value="TUMOR NECROSIS FACTOR ALPHA-INDUCED PROTEIN 2"/>
    <property type="match status" value="1"/>
</dbReference>
<dbReference type="Pfam" id="PF06046">
    <property type="entry name" value="Sec6"/>
    <property type="match status" value="1"/>
</dbReference>
<dbReference type="Proteomes" id="UP000694568">
    <property type="component" value="Unplaced"/>
</dbReference>
<evidence type="ECO:0000256" key="1">
    <source>
        <dbReference type="ARBA" id="ARBA00009447"/>
    </source>
</evidence>
<dbReference type="RefSeq" id="XP_031136306.1">
    <property type="nucleotide sequence ID" value="XM_031280446.2"/>
</dbReference>
<evidence type="ECO:0000313" key="3">
    <source>
        <dbReference type="Proteomes" id="UP000694568"/>
    </source>
</evidence>
<dbReference type="Ensembl" id="ENSSLUT00000053549.1">
    <property type="protein sequence ID" value="ENSSLUP00000052013.1"/>
    <property type="gene ID" value="ENSSLUG00000022625.1"/>
</dbReference>
<dbReference type="GO" id="GO:0051601">
    <property type="term" value="P:exocyst localization"/>
    <property type="evidence" value="ECO:0007669"/>
    <property type="project" value="TreeGrafter"/>
</dbReference>
<dbReference type="InterPro" id="IPR010326">
    <property type="entry name" value="EXOC3/Sec6"/>
</dbReference>
<comment type="similarity">
    <text evidence="1">Belongs to the SEC6 family.</text>
</comment>
<dbReference type="GO" id="GO:0000149">
    <property type="term" value="F:SNARE binding"/>
    <property type="evidence" value="ECO:0007669"/>
    <property type="project" value="TreeGrafter"/>
</dbReference>
<organism evidence="2 3">
    <name type="scientific">Sander lucioperca</name>
    <name type="common">Pike-perch</name>
    <name type="synonym">Perca lucioperca</name>
    <dbReference type="NCBI Taxonomy" id="283035"/>
    <lineage>
        <taxon>Eukaryota</taxon>
        <taxon>Metazoa</taxon>
        <taxon>Chordata</taxon>
        <taxon>Craniata</taxon>
        <taxon>Vertebrata</taxon>
        <taxon>Euteleostomi</taxon>
        <taxon>Actinopterygii</taxon>
        <taxon>Neopterygii</taxon>
        <taxon>Teleostei</taxon>
        <taxon>Neoteleostei</taxon>
        <taxon>Acanthomorphata</taxon>
        <taxon>Eupercaria</taxon>
        <taxon>Perciformes</taxon>
        <taxon>Percoidei</taxon>
        <taxon>Percidae</taxon>
        <taxon>Luciopercinae</taxon>
        <taxon>Sander</taxon>
    </lineage>
</organism>
<evidence type="ECO:0000313" key="2">
    <source>
        <dbReference type="Ensembl" id="ENSSLUP00000052013.1"/>
    </source>
</evidence>
<dbReference type="Gene3D" id="1.10.357.70">
    <property type="entry name" value="Exocyst complex component Sec6, C-terminal domain"/>
    <property type="match status" value="1"/>
</dbReference>
<dbReference type="GeneTree" id="ENSGT01030000234613"/>
<keyword evidence="3" id="KW-1185">Reference proteome</keyword>